<comment type="caution">
    <text evidence="1">The sequence shown here is derived from an EMBL/GenBank/DDBJ whole genome shotgun (WGS) entry which is preliminary data.</text>
</comment>
<dbReference type="InterPro" id="IPR052980">
    <property type="entry name" value="Crinkler_effector"/>
</dbReference>
<dbReference type="Proteomes" id="UP000794436">
    <property type="component" value="Unassembled WGS sequence"/>
</dbReference>
<reference evidence="1" key="1">
    <citation type="submission" date="2019-03" db="EMBL/GenBank/DDBJ databases">
        <title>Long read genome sequence of the mycoparasitic Pythium oligandrum ATCC 38472 isolated from sugarbeet rhizosphere.</title>
        <authorList>
            <person name="Gaulin E."/>
        </authorList>
    </citation>
    <scope>NUCLEOTIDE SEQUENCE</scope>
    <source>
        <strain evidence="1">ATCC 38472_TT</strain>
    </source>
</reference>
<dbReference type="PANTHER" id="PTHR33129">
    <property type="entry name" value="PROTEIN KINASE DOMAIN-CONTAINING PROTEIN-RELATED"/>
    <property type="match status" value="1"/>
</dbReference>
<evidence type="ECO:0000313" key="1">
    <source>
        <dbReference type="EMBL" id="TMW57601.1"/>
    </source>
</evidence>
<evidence type="ECO:0000313" key="2">
    <source>
        <dbReference type="Proteomes" id="UP000794436"/>
    </source>
</evidence>
<keyword evidence="2" id="KW-1185">Reference proteome</keyword>
<dbReference type="AlphaFoldDB" id="A0A8K1FCU3"/>
<dbReference type="PANTHER" id="PTHR33129:SF1">
    <property type="entry name" value="ATP-BINDING PROTEIN"/>
    <property type="match status" value="1"/>
</dbReference>
<gene>
    <name evidence="1" type="ORF">Poli38472_003526</name>
</gene>
<protein>
    <submittedName>
        <fullName evidence="1">Uncharacterized protein</fullName>
    </submittedName>
</protein>
<proteinExistence type="predicted"/>
<dbReference type="EMBL" id="SPLM01000144">
    <property type="protein sequence ID" value="TMW57601.1"/>
    <property type="molecule type" value="Genomic_DNA"/>
</dbReference>
<sequence>MPTANGVLNLRCLVVRDGRLVDVTVGRDQRIVATLKFRLRSILKDISVMNAKLYRATNDEGAWLTAVSTSSDGSDDDNVDNVERCKTMQNSMSDLEFLTAYFPDSPPSTGIDGGELIHVIAVDRDEYLSPFAKKIKKTQTDDRIQRLLDIWDASKEDRVPLACKSPYAPLVIQSGSMRTKLWLTPDAPSSLFIRTPWRRLLGEIDSWMNHSSVGDVGRHAYVDGSPDVGKTTFLAYFFYYLRGCKYPPVIVLDIPGTAFTLITEDGEAIKGRRSRDFWEELQDPMTVYLFDAKNHSMYQPLDRVKARAVMTRSSHEFGRPFRRESALTAAFVVPTWSSEDLRECRRLCYPGVCEEEALRLFHRWGGVVRPVLIWDPRTSEEDLEDLLADLSIDDVKKLLLGFHLQKPIPHSAFPLVAVTSTVKSSYREPLWSFCSQYVCDRAICQLPVPTSQLLTGEDTDLPRLWRQIHKSVEYLRQEEEEKHAE</sequence>
<name>A0A8K1FCU3_PYTOL</name>
<accession>A0A8K1FCU3</accession>
<organism evidence="1 2">
    <name type="scientific">Pythium oligandrum</name>
    <name type="common">Mycoparasitic fungus</name>
    <dbReference type="NCBI Taxonomy" id="41045"/>
    <lineage>
        <taxon>Eukaryota</taxon>
        <taxon>Sar</taxon>
        <taxon>Stramenopiles</taxon>
        <taxon>Oomycota</taxon>
        <taxon>Peronosporomycetes</taxon>
        <taxon>Pythiales</taxon>
        <taxon>Pythiaceae</taxon>
        <taxon>Pythium</taxon>
    </lineage>
</organism>